<evidence type="ECO:0000313" key="2">
    <source>
        <dbReference type="EMBL" id="GAA5160750.1"/>
    </source>
</evidence>
<keyword evidence="3" id="KW-1185">Reference proteome</keyword>
<evidence type="ECO:0000256" key="1">
    <source>
        <dbReference type="SAM" id="MobiDB-lite"/>
    </source>
</evidence>
<comment type="caution">
    <text evidence="2">The sequence shown here is derived from an EMBL/GenBank/DDBJ whole genome shotgun (WGS) entry which is preliminary data.</text>
</comment>
<accession>A0ABP9QER0</accession>
<organism evidence="2 3">
    <name type="scientific">Amycolatopsis dongchuanensis</name>
    <dbReference type="NCBI Taxonomy" id="1070866"/>
    <lineage>
        <taxon>Bacteria</taxon>
        <taxon>Bacillati</taxon>
        <taxon>Actinomycetota</taxon>
        <taxon>Actinomycetes</taxon>
        <taxon>Pseudonocardiales</taxon>
        <taxon>Pseudonocardiaceae</taxon>
        <taxon>Amycolatopsis</taxon>
    </lineage>
</organism>
<feature type="region of interest" description="Disordered" evidence="1">
    <location>
        <begin position="319"/>
        <end position="338"/>
    </location>
</feature>
<evidence type="ECO:0008006" key="4">
    <source>
        <dbReference type="Google" id="ProtNLM"/>
    </source>
</evidence>
<proteinExistence type="predicted"/>
<sequence>MTTDFTLPPPETAFAAESTVLGTYTFLPYVRTGLAAAARGPEPGGTRASVEIVVPVQAPGQPDVTATYQLRLRGPADVRALVDQQIVRRYPEPGATSAETTHLVHVEFDSPEALWQFTPLAPDGERLAPWLALVVLREGRYRPGTGQVPTVLARYSELQALDDSWAWAHAQIHGPIAGPAIDDRLSAHFAPTNLSRLMCPCRLEPFTRYLACVVPAFDAGRRAALNPGDETGTLEPAWRKGGDDEEIELPVLHSWRFDTGEGGDFGTLAGKLVPSPAPWQVGRRLVDTSRPWGDLFGDEAPAIPSGQLQLVRGPLVSPIPPRAASDDPAEAAAARAGGWPAEVTGELRDLLLLPTVLARKPGAHEPGEPLPLCPPVYAGSQAGSGRLVSAPATAWLPQLNLDPANRIVAALGARVVQRDQEQLMQSAWAQVGRLGEVNQWLRQAQLARAVRSSMFARHLSPLGYGDLLQIGRPVQDAVPGAENGSARSELAASSTAPMASTQAFRRVVRRTSPADLLAPGDVPRDFQRPYDDGEIARLSQLRVVEIARDYELAAPPDWESMTAEEFLAWWDEWEAMVLHCFWPMPDIDPDFDIEQWAAEQALDVLQQAMPSDPEVNPELAAGLLGDIAAVAEVGGQAGDLAGEQLATVTEQLGLGPGDDAVAGVVRHGGVSDDLLAAAGRQHLETADLADAARTGARTEALAGAAQSALTETTLAGIAREHAATETLARAATTELGVSAGLDTGVRAEMARAQLPTGALARLALDLHPDVLAEAARTELPDTTLAELARLDLDTATLAQLAKDRMSVAALADLGRAHLAPATRARLAVDSAGITATEPLKQALQARIEPRDIEAAMQPATGALVSPDWQGTPIRPAYAVAKDQLLTELDPDRSTAAQVAERLRLPGWVPGNWFDGRPAEPIMAAPRFDRPMYQALEDYDPDWLIAGTATLDEPDLVTTLVSNAVFLEAFFAGLSHEMARELLWRGYPTDQRGTYFRRFWGDHHGDELTGELHLNDDGPLGSHISADLDGRLVMLVRGELIRRYPDTVALALRGGSPETGDTAAPLLFQRRLRSGALLAGFDLTVTEVRDAHSAGTPWWFVLAEHPTAPRFGPGESAEPFLTPPVANAAGTARALLQQPVRAAFDIHDLLGPMGAG</sequence>
<dbReference type="RefSeq" id="WP_346053794.1">
    <property type="nucleotide sequence ID" value="NZ_BAABIB010000056.1"/>
</dbReference>
<dbReference type="EMBL" id="BAABIB010000056">
    <property type="protein sequence ID" value="GAA5160750.1"/>
    <property type="molecule type" value="Genomic_DNA"/>
</dbReference>
<name>A0ABP9QER0_9PSEU</name>
<dbReference type="Proteomes" id="UP001500192">
    <property type="component" value="Unassembled WGS sequence"/>
</dbReference>
<protein>
    <recommendedName>
        <fullName evidence="4">Secreted protein</fullName>
    </recommendedName>
</protein>
<gene>
    <name evidence="2" type="ORF">GCM10023214_25040</name>
</gene>
<evidence type="ECO:0000313" key="3">
    <source>
        <dbReference type="Proteomes" id="UP001500192"/>
    </source>
</evidence>
<reference evidence="3" key="1">
    <citation type="journal article" date="2019" name="Int. J. Syst. Evol. Microbiol.">
        <title>The Global Catalogue of Microorganisms (GCM) 10K type strain sequencing project: providing services to taxonomists for standard genome sequencing and annotation.</title>
        <authorList>
            <consortium name="The Broad Institute Genomics Platform"/>
            <consortium name="The Broad Institute Genome Sequencing Center for Infectious Disease"/>
            <person name="Wu L."/>
            <person name="Ma J."/>
        </authorList>
    </citation>
    <scope>NUCLEOTIDE SEQUENCE [LARGE SCALE GENOMIC DNA]</scope>
    <source>
        <strain evidence="3">JCM 18054</strain>
    </source>
</reference>